<feature type="chain" id="PRO_5032338644" description="Transmembrane protein 107" evidence="2">
    <location>
        <begin position="18"/>
        <end position="138"/>
    </location>
</feature>
<reference evidence="3" key="1">
    <citation type="submission" date="2021-02" db="EMBL/GenBank/DDBJ databases">
        <authorList>
            <person name="Dougan E. K."/>
            <person name="Rhodes N."/>
            <person name="Thang M."/>
            <person name="Chan C."/>
        </authorList>
    </citation>
    <scope>NUCLEOTIDE SEQUENCE</scope>
</reference>
<keyword evidence="1" id="KW-0472">Membrane</keyword>
<feature type="transmembrane region" description="Helical" evidence="1">
    <location>
        <begin position="94"/>
        <end position="113"/>
    </location>
</feature>
<accession>A0A813GXC6</accession>
<dbReference type="EMBL" id="CAJNNV010029746">
    <property type="protein sequence ID" value="CAE8629930.1"/>
    <property type="molecule type" value="Genomic_DNA"/>
</dbReference>
<dbReference type="AlphaFoldDB" id="A0A813GXC6"/>
<comment type="caution">
    <text evidence="3">The sequence shown here is derived from an EMBL/GenBank/DDBJ whole genome shotgun (WGS) entry which is preliminary data.</text>
</comment>
<name>A0A813GXC6_POLGL</name>
<sequence>MSDRMQLLGCTIVWLLGDHMVSQYLAPPAGQEGSFLLSDELHQAALVVAAATAFGTAASRGAALPFLWLCSSGLLVLSWEQSLLAFRYVIGSGLFGAAQVIIVALVLWAIFLASRCCGCKKSKAAEPLARADGGVRAL</sequence>
<evidence type="ECO:0000256" key="2">
    <source>
        <dbReference type="SAM" id="SignalP"/>
    </source>
</evidence>
<feature type="signal peptide" evidence="2">
    <location>
        <begin position="1"/>
        <end position="17"/>
    </location>
</feature>
<feature type="transmembrane region" description="Helical" evidence="1">
    <location>
        <begin position="66"/>
        <end position="88"/>
    </location>
</feature>
<gene>
    <name evidence="3" type="ORF">PGLA1383_LOCUS46330</name>
</gene>
<proteinExistence type="predicted"/>
<dbReference type="Proteomes" id="UP000654075">
    <property type="component" value="Unassembled WGS sequence"/>
</dbReference>
<protein>
    <recommendedName>
        <fullName evidence="5">Transmembrane protein 107</fullName>
    </recommendedName>
</protein>
<evidence type="ECO:0000313" key="4">
    <source>
        <dbReference type="Proteomes" id="UP000654075"/>
    </source>
</evidence>
<evidence type="ECO:0008006" key="5">
    <source>
        <dbReference type="Google" id="ProtNLM"/>
    </source>
</evidence>
<evidence type="ECO:0000313" key="3">
    <source>
        <dbReference type="EMBL" id="CAE8629930.1"/>
    </source>
</evidence>
<keyword evidence="1" id="KW-0812">Transmembrane</keyword>
<keyword evidence="2" id="KW-0732">Signal</keyword>
<organism evidence="3 4">
    <name type="scientific">Polarella glacialis</name>
    <name type="common">Dinoflagellate</name>
    <dbReference type="NCBI Taxonomy" id="89957"/>
    <lineage>
        <taxon>Eukaryota</taxon>
        <taxon>Sar</taxon>
        <taxon>Alveolata</taxon>
        <taxon>Dinophyceae</taxon>
        <taxon>Suessiales</taxon>
        <taxon>Suessiaceae</taxon>
        <taxon>Polarella</taxon>
    </lineage>
</organism>
<evidence type="ECO:0000256" key="1">
    <source>
        <dbReference type="SAM" id="Phobius"/>
    </source>
</evidence>
<keyword evidence="4" id="KW-1185">Reference proteome</keyword>
<keyword evidence="1" id="KW-1133">Transmembrane helix</keyword>